<evidence type="ECO:0000256" key="1">
    <source>
        <dbReference type="ARBA" id="ARBA00022741"/>
    </source>
</evidence>
<dbReference type="SUPFAM" id="SSF57997">
    <property type="entry name" value="Tropomyosin"/>
    <property type="match status" value="1"/>
</dbReference>
<protein>
    <recommendedName>
        <fullName evidence="6">Kinesin motor domain-containing protein</fullName>
    </recommendedName>
</protein>
<proteinExistence type="inferred from homology"/>
<evidence type="ECO:0000313" key="7">
    <source>
        <dbReference type="EMBL" id="CAE0458927.1"/>
    </source>
</evidence>
<gene>
    <name evidence="7" type="ORF">CDEB00056_LOCUS3768</name>
</gene>
<keyword evidence="3" id="KW-0505">Motor protein</keyword>
<dbReference type="PROSITE" id="PS50067">
    <property type="entry name" value="KINESIN_MOTOR_2"/>
    <property type="match status" value="1"/>
</dbReference>
<dbReference type="FunFam" id="3.40.850.10:FF:000113">
    <property type="entry name" value="Kinesin-like protein"/>
    <property type="match status" value="1"/>
</dbReference>
<feature type="binding site" evidence="3">
    <location>
        <begin position="804"/>
        <end position="811"/>
    </location>
    <ligand>
        <name>ATP</name>
        <dbReference type="ChEBI" id="CHEBI:30616"/>
    </ligand>
</feature>
<dbReference type="GO" id="GO:0007018">
    <property type="term" value="P:microtubule-based movement"/>
    <property type="evidence" value="ECO:0007669"/>
    <property type="project" value="InterPro"/>
</dbReference>
<dbReference type="Gene3D" id="3.40.850.10">
    <property type="entry name" value="Kinesin motor domain"/>
    <property type="match status" value="1"/>
</dbReference>
<dbReference type="InterPro" id="IPR027640">
    <property type="entry name" value="Kinesin-like_fam"/>
</dbReference>
<dbReference type="Pfam" id="PF00225">
    <property type="entry name" value="Kinesin"/>
    <property type="match status" value="1"/>
</dbReference>
<evidence type="ECO:0000256" key="2">
    <source>
        <dbReference type="ARBA" id="ARBA00022840"/>
    </source>
</evidence>
<feature type="compositionally biased region" description="Basic and acidic residues" evidence="5">
    <location>
        <begin position="1340"/>
        <end position="1353"/>
    </location>
</feature>
<feature type="region of interest" description="Disordered" evidence="5">
    <location>
        <begin position="556"/>
        <end position="602"/>
    </location>
</feature>
<dbReference type="GO" id="GO:0008017">
    <property type="term" value="F:microtubule binding"/>
    <property type="evidence" value="ECO:0007669"/>
    <property type="project" value="InterPro"/>
</dbReference>
<keyword evidence="2 3" id="KW-0067">ATP-binding</keyword>
<dbReference type="PANTHER" id="PTHR47972">
    <property type="entry name" value="KINESIN-LIKE PROTEIN KLP-3"/>
    <property type="match status" value="1"/>
</dbReference>
<feature type="coiled-coil region" evidence="4">
    <location>
        <begin position="1159"/>
        <end position="1214"/>
    </location>
</feature>
<feature type="coiled-coil region" evidence="4">
    <location>
        <begin position="228"/>
        <end position="518"/>
    </location>
</feature>
<keyword evidence="4" id="KW-0175">Coiled coil</keyword>
<feature type="compositionally biased region" description="Basic and acidic residues" evidence="5">
    <location>
        <begin position="194"/>
        <end position="204"/>
    </location>
</feature>
<feature type="region of interest" description="Disordered" evidence="5">
    <location>
        <begin position="166"/>
        <end position="204"/>
    </location>
</feature>
<dbReference type="SMART" id="SM00129">
    <property type="entry name" value="KISc"/>
    <property type="match status" value="1"/>
</dbReference>
<dbReference type="SUPFAM" id="SSF52540">
    <property type="entry name" value="P-loop containing nucleoside triphosphate hydrolases"/>
    <property type="match status" value="1"/>
</dbReference>
<feature type="compositionally biased region" description="Polar residues" evidence="5">
    <location>
        <begin position="1313"/>
        <end position="1324"/>
    </location>
</feature>
<accession>A0A7S3V5Y7</accession>
<feature type="region of interest" description="Disordered" evidence="5">
    <location>
        <begin position="1227"/>
        <end position="1252"/>
    </location>
</feature>
<dbReference type="GO" id="GO:0005524">
    <property type="term" value="F:ATP binding"/>
    <property type="evidence" value="ECO:0007669"/>
    <property type="project" value="UniProtKB-UniRule"/>
</dbReference>
<dbReference type="PROSITE" id="PS00411">
    <property type="entry name" value="KINESIN_MOTOR_1"/>
    <property type="match status" value="1"/>
</dbReference>
<reference evidence="7" key="1">
    <citation type="submission" date="2021-01" db="EMBL/GenBank/DDBJ databases">
        <authorList>
            <person name="Corre E."/>
            <person name="Pelletier E."/>
            <person name="Niang G."/>
            <person name="Scheremetjew M."/>
            <person name="Finn R."/>
            <person name="Kale V."/>
            <person name="Holt S."/>
            <person name="Cochrane G."/>
            <person name="Meng A."/>
            <person name="Brown T."/>
            <person name="Cohen L."/>
        </authorList>
    </citation>
    <scope>NUCLEOTIDE SEQUENCE</scope>
    <source>
        <strain evidence="7">MM31A-1</strain>
    </source>
</reference>
<comment type="similarity">
    <text evidence="3">Belongs to the TRAFAC class myosin-kinesin ATPase superfamily. Kinesin family.</text>
</comment>
<organism evidence="7">
    <name type="scientific">Chaetoceros debilis</name>
    <dbReference type="NCBI Taxonomy" id="122233"/>
    <lineage>
        <taxon>Eukaryota</taxon>
        <taxon>Sar</taxon>
        <taxon>Stramenopiles</taxon>
        <taxon>Ochrophyta</taxon>
        <taxon>Bacillariophyta</taxon>
        <taxon>Coscinodiscophyceae</taxon>
        <taxon>Chaetocerotophycidae</taxon>
        <taxon>Chaetocerotales</taxon>
        <taxon>Chaetocerotaceae</taxon>
        <taxon>Chaetoceros</taxon>
    </lineage>
</organism>
<feature type="coiled-coil region" evidence="4">
    <location>
        <begin position="1079"/>
        <end position="1120"/>
    </location>
</feature>
<feature type="region of interest" description="Disordered" evidence="5">
    <location>
        <begin position="1311"/>
        <end position="1368"/>
    </location>
</feature>
<dbReference type="PANTHER" id="PTHR47972:SF28">
    <property type="entry name" value="KINESIN-LIKE PROTEIN KLP-3"/>
    <property type="match status" value="1"/>
</dbReference>
<dbReference type="InterPro" id="IPR027417">
    <property type="entry name" value="P-loop_NTPase"/>
</dbReference>
<feature type="region of interest" description="Disordered" evidence="5">
    <location>
        <begin position="81"/>
        <end position="120"/>
    </location>
</feature>
<feature type="domain" description="Kinesin motor" evidence="6">
    <location>
        <begin position="722"/>
        <end position="1068"/>
    </location>
</feature>
<evidence type="ECO:0000259" key="6">
    <source>
        <dbReference type="PROSITE" id="PS50067"/>
    </source>
</evidence>
<evidence type="ECO:0000256" key="5">
    <source>
        <dbReference type="SAM" id="MobiDB-lite"/>
    </source>
</evidence>
<dbReference type="EMBL" id="HBIO01005341">
    <property type="protein sequence ID" value="CAE0458927.1"/>
    <property type="molecule type" value="Transcribed_RNA"/>
</dbReference>
<sequence length="1368" mass="151838">MMASPHSPLPPTVADRDAEIAALQTAFDEYIASSRELEDELDAELAKMQEKLAESSAANAALISQLESLNPQLSSLEKALSETKKRLEAESATRRKSELSQDEAEARAREAEASLEKFQVENEQVHEQLAFREEEVEEMRLELEVEKERHSVELEELAAQIVEASKNTGNGNANGTAANGTNGHAATNGNAKSPDGKRDVSQHKDDISVMTEDEDFVTLAVGSHEAAGDDQEDYIKRLEDELEDVTEQLIEAETNISNMEGKLGAAEKKKAELEEKVDLMETNMEDLQEKTKIASEADEAKADLEAATAAKDSAKEELALVTEELTLTQEELKAAEEDAKAAAASLDAAKVAHKAELSKLKKVLEETKGSASNVDVEVNTLQKALNDANAQTEALREEVKNLTEALENAKNDHSKTMEEMDDLRQAFDEAEGNVRQASAEREEDLVKEHLREIQDLQAELLSIQEANNAMKKSAELASGPSAAEIDLLTKLDQKQKELERVKVELSDERKENVRHKRKIEELSAGNRALVAGALDAPKKRTEIMASPIQALKSIDMDEEEEQEQSSEFFRSHARSRRREAHEPSKRSRSSSPTTVIRLEREISTQTTKINKLNSECESLKSQKRMSDVRVKHLEKDVAKLHDDLEKAEEKSDNLVMKVVESGLQNPEARDDKDLLDGDVEKVLTVGSKEELASEFRALARRSTLQKEHNAQLLVKILKLQGNIQVCCRIRPLTNGEIKRGIKRVVEPLSESEVGCFDERTKNWKSFAFDKVWGPDSHQLGIFQDVEPLALSVVDGYNACIFAYGQTGSGKTYTMEGSQGIERGISFRTVEKVFNLLNYRVMKQDTIVKKYEQAQESGNGSPEEEQGRFTFEINVGMLEIYNDSVYDLLVPTNKKTALDIKRNKNGQIETAGLIKEPVTSVKDVITLLKRGNKSRATAATDMNEHSSRSHMVLTVDVKSGIQGEEPAAGTLYLVDLAGSERVRKSGVEGANLREATQINKSLSALGNVMEALDRKASHIPYRDSKLTYLLQDSLGGNSRTMMVVTCCPTSSSFDETKHALEFATRVRRINIGSAKRNVASKNLEETVKHLNYELKALAKSKRKSEEQLVSLKRDHTRIQDRLKTSSESRAKSMDEARTLTVLKSSNTQMTARWQKEKQLHDKAVVELESAQNDAKQLQSQLSKAKRDTDRMAKIVAEKESEHDVLKSQLRDAKVTSSAANLRARKAQMLQSRPSNAGPGKASHIVKPTPRSDASVARINKMKDADPAEAREKVLAMLKDHDPKKVDKIDAIMDRFKGREGFLLVKMTARYEGVSPSNGTAPIRSTSNGGAGGSRPGSAAQKRSEMAMARHMERMRSKKKMATSGRNLRD</sequence>
<dbReference type="GO" id="GO:0003777">
    <property type="term" value="F:microtubule motor activity"/>
    <property type="evidence" value="ECO:0007669"/>
    <property type="project" value="InterPro"/>
</dbReference>
<feature type="compositionally biased region" description="Low complexity" evidence="5">
    <location>
        <begin position="167"/>
        <end position="191"/>
    </location>
</feature>
<name>A0A7S3V5Y7_9STRA</name>
<evidence type="ECO:0000256" key="4">
    <source>
        <dbReference type="SAM" id="Coils"/>
    </source>
</evidence>
<keyword evidence="1 3" id="KW-0547">Nucleotide-binding</keyword>
<evidence type="ECO:0000256" key="3">
    <source>
        <dbReference type="PROSITE-ProRule" id="PRU00283"/>
    </source>
</evidence>
<dbReference type="InterPro" id="IPR036961">
    <property type="entry name" value="Kinesin_motor_dom_sf"/>
</dbReference>
<dbReference type="InterPro" id="IPR001752">
    <property type="entry name" value="Kinesin_motor_dom"/>
</dbReference>
<dbReference type="InterPro" id="IPR019821">
    <property type="entry name" value="Kinesin_motor_CS"/>
</dbReference>
<dbReference type="PRINTS" id="PR00380">
    <property type="entry name" value="KINESINHEAVY"/>
</dbReference>
<dbReference type="GO" id="GO:0015630">
    <property type="term" value="C:microtubule cytoskeleton"/>
    <property type="evidence" value="ECO:0007669"/>
    <property type="project" value="TreeGrafter"/>
</dbReference>